<dbReference type="HAMAP" id="MF_00831">
    <property type="entry name" value="RutC"/>
    <property type="match status" value="1"/>
</dbReference>
<dbReference type="Pfam" id="PF01042">
    <property type="entry name" value="Ribonuc_L-PSP"/>
    <property type="match status" value="1"/>
</dbReference>
<keyword evidence="5" id="KW-0560">Oxidoreductase</keyword>
<accession>A0A7Z9CTC0</accession>
<dbReference type="SUPFAM" id="SSF52499">
    <property type="entry name" value="Isochorismatase-like hydrolases"/>
    <property type="match status" value="1"/>
</dbReference>
<dbReference type="InterPro" id="IPR019897">
    <property type="entry name" value="RidA_CS"/>
</dbReference>
<keyword evidence="2 3" id="KW-0378">Hydrolase</keyword>
<dbReference type="SUPFAM" id="SSF55298">
    <property type="entry name" value="YjgF-like"/>
    <property type="match status" value="1"/>
</dbReference>
<dbReference type="Proteomes" id="UP000267630">
    <property type="component" value="Chromosome 3"/>
</dbReference>
<name>A0A7Z9CTC0_RAOTE</name>
<dbReference type="InterPro" id="IPR000868">
    <property type="entry name" value="Isochorismatase-like_dom"/>
</dbReference>
<dbReference type="Gene3D" id="3.30.1330.40">
    <property type="entry name" value="RutC-like"/>
    <property type="match status" value="1"/>
</dbReference>
<dbReference type="EC" id="3.5.-.-" evidence="3"/>
<dbReference type="GO" id="GO:0019239">
    <property type="term" value="F:deaminase activity"/>
    <property type="evidence" value="ECO:0007669"/>
    <property type="project" value="TreeGrafter"/>
</dbReference>
<dbReference type="AlphaFoldDB" id="A0A7Z9CTC0"/>
<dbReference type="Gene3D" id="3.40.50.850">
    <property type="entry name" value="Isochorismatase-like"/>
    <property type="match status" value="1"/>
</dbReference>
<dbReference type="Pfam" id="PF00857">
    <property type="entry name" value="Isochorismatase"/>
    <property type="match status" value="1"/>
</dbReference>
<evidence type="ECO:0000256" key="1">
    <source>
        <dbReference type="ARBA" id="ARBA00010552"/>
    </source>
</evidence>
<evidence type="ECO:0000259" key="4">
    <source>
        <dbReference type="Pfam" id="PF00857"/>
    </source>
</evidence>
<organism evidence="5 6">
    <name type="scientific">Raoultella terrigena</name>
    <name type="common">Klebsiella terrigena</name>
    <dbReference type="NCBI Taxonomy" id="577"/>
    <lineage>
        <taxon>Bacteria</taxon>
        <taxon>Pseudomonadati</taxon>
        <taxon>Pseudomonadota</taxon>
        <taxon>Gammaproteobacteria</taxon>
        <taxon>Enterobacterales</taxon>
        <taxon>Enterobacteriaceae</taxon>
        <taxon>Klebsiella/Raoultella group</taxon>
        <taxon>Raoultella</taxon>
    </lineage>
</organism>
<dbReference type="InterPro" id="IPR036380">
    <property type="entry name" value="Isochorismatase-like_sf"/>
</dbReference>
<sequence length="209" mass="22715">MFTGIATNVCVESTLRDGFFLEYFGIVLEDATHQAGPAFAQQAALFNIETFFGWVSDVASFCDALQPASPIPFPEEKRYAKQVIIPPGTTTPIAPFVPGTLADGVVYVSGTLPFDKQNNVVYIGDPKAQTRHVLETIRSVIETAGGSMEDVTFNSIFITDWKNYAAINEVYAEFFPGDKPARFCIQCGLVKPEALVEIATVAHIGKPAL</sequence>
<protein>
    <recommendedName>
        <fullName evidence="3">3-aminoacrylate deaminase RutC</fullName>
        <shortName evidence="3">3-AA deaminase</shortName>
        <ecNumber evidence="3">3.5.-.-</ecNumber>
    </recommendedName>
</protein>
<feature type="domain" description="Isochorismatase-like" evidence="4">
    <location>
        <begin position="2"/>
        <end position="59"/>
    </location>
</feature>
<dbReference type="EMBL" id="LR134253">
    <property type="protein sequence ID" value="VED52031.1"/>
    <property type="molecule type" value="Genomic_DNA"/>
</dbReference>
<dbReference type="InterPro" id="IPR035959">
    <property type="entry name" value="RutC-like_sf"/>
</dbReference>
<dbReference type="NCBIfam" id="TIGR03610">
    <property type="entry name" value="RutC"/>
    <property type="match status" value="1"/>
</dbReference>
<evidence type="ECO:0000256" key="2">
    <source>
        <dbReference type="ARBA" id="ARBA00022801"/>
    </source>
</evidence>
<dbReference type="PROSITE" id="PS01094">
    <property type="entry name" value="UPF0076"/>
    <property type="match status" value="1"/>
</dbReference>
<dbReference type="GO" id="GO:0006212">
    <property type="term" value="P:uracil catabolic process"/>
    <property type="evidence" value="ECO:0007669"/>
    <property type="project" value="UniProtKB-UniRule"/>
</dbReference>
<proteinExistence type="inferred from homology"/>
<dbReference type="GO" id="GO:0019740">
    <property type="term" value="P:nitrogen utilization"/>
    <property type="evidence" value="ECO:0007669"/>
    <property type="project" value="UniProtKB-UniRule"/>
</dbReference>
<comment type="catalytic activity">
    <reaction evidence="3">
        <text>(Z)-3-aminoacrylate + H2O + H(+) = 3-oxopropanoate + NH4(+)</text>
        <dbReference type="Rhea" id="RHEA:34947"/>
        <dbReference type="ChEBI" id="CHEBI:15377"/>
        <dbReference type="ChEBI" id="CHEBI:15378"/>
        <dbReference type="ChEBI" id="CHEBI:28938"/>
        <dbReference type="ChEBI" id="CHEBI:33190"/>
        <dbReference type="ChEBI" id="CHEBI:59894"/>
    </reaction>
</comment>
<comment type="function">
    <text evidence="3">Involved in pyrimidine catabolism. Catalyzes the deamination of 3-aminoacrylate to malonic semialdehyde, a reaction that can also occur spontaneously. RutC may facilitate the reaction and modulate the metabolic fitness, rather than catalyzing essential functions.</text>
</comment>
<keyword evidence="6" id="KW-1185">Reference proteome</keyword>
<dbReference type="GO" id="GO:0005829">
    <property type="term" value="C:cytosol"/>
    <property type="evidence" value="ECO:0007669"/>
    <property type="project" value="TreeGrafter"/>
</dbReference>
<gene>
    <name evidence="3 5" type="primary">rutC</name>
    <name evidence="5" type="ORF">NCTC9997_04089</name>
</gene>
<evidence type="ECO:0000313" key="5">
    <source>
        <dbReference type="EMBL" id="VED52031.1"/>
    </source>
</evidence>
<dbReference type="PANTHER" id="PTHR11803">
    <property type="entry name" value="2-IMINOBUTANOATE/2-IMINOPROPANOATE DEAMINASE RIDA"/>
    <property type="match status" value="1"/>
</dbReference>
<dbReference type="InterPro" id="IPR019898">
    <property type="entry name" value="RutC"/>
</dbReference>
<evidence type="ECO:0000256" key="3">
    <source>
        <dbReference type="HAMAP-Rule" id="MF_00831"/>
    </source>
</evidence>
<dbReference type="GO" id="GO:0016491">
    <property type="term" value="F:oxidoreductase activity"/>
    <property type="evidence" value="ECO:0007669"/>
    <property type="project" value="UniProtKB-KW"/>
</dbReference>
<dbReference type="InterPro" id="IPR006175">
    <property type="entry name" value="YjgF/YER057c/UK114"/>
</dbReference>
<evidence type="ECO:0000313" key="6">
    <source>
        <dbReference type="Proteomes" id="UP000267630"/>
    </source>
</evidence>
<reference evidence="5 6" key="1">
    <citation type="submission" date="2018-12" db="EMBL/GenBank/DDBJ databases">
        <authorList>
            <consortium name="Pathogen Informatics"/>
        </authorList>
    </citation>
    <scope>NUCLEOTIDE SEQUENCE [LARGE SCALE GENOMIC DNA]</scope>
    <source>
        <strain evidence="5 6">NCTC9997</strain>
    </source>
</reference>
<dbReference type="CDD" id="cd00448">
    <property type="entry name" value="YjgF_YER057c_UK114_family"/>
    <property type="match status" value="1"/>
</dbReference>
<comment type="similarity">
    <text evidence="1 3">Belongs to the RutC family.</text>
</comment>
<dbReference type="PANTHER" id="PTHR11803:SF58">
    <property type="entry name" value="PROTEIN HMF1-RELATED"/>
    <property type="match status" value="1"/>
</dbReference>